<evidence type="ECO:0000259" key="1">
    <source>
        <dbReference type="PROSITE" id="PS51742"/>
    </source>
</evidence>
<dbReference type="eggNOG" id="COG1661">
    <property type="taxonomic scope" value="Bacteria"/>
</dbReference>
<dbReference type="PROSITE" id="PS51742">
    <property type="entry name" value="PPC"/>
    <property type="match status" value="2"/>
</dbReference>
<dbReference type="EMBL" id="CM001440">
    <property type="protein sequence ID" value="EHR61104.1"/>
    <property type="molecule type" value="Genomic_DNA"/>
</dbReference>
<evidence type="ECO:0000313" key="3">
    <source>
        <dbReference type="Proteomes" id="UP000002791"/>
    </source>
</evidence>
<sequence>MTARRAGVPLVHPGPPAAERIVSVATPVSVVRAELPAGSVVADALWELTRSAGCRGAHAELSHGCFGRLRYVHPAIGADGAPPATFSETVEPVAPGFVVGGSAAVGMREGRGFAHVHATWLDGEGRLRGGHLLPETTVGDVPIQVTLRALPGVALVSDTDPETTMPVFTPHPVPCGDVPGPRAAVSRVRPGVDLHEAVATVAAEAGFDSAVVRASLGSAVGAHLRRGSRLVEVPWPATEFATLTGTVHGAGTARPRIVLAGSLVDLDGRVHTGVVVEGRNPVAVTFELYLEEADRAAG</sequence>
<dbReference type="STRING" id="882082.SaccyDRAFT_2219"/>
<name>H5XNP3_9PSEU</name>
<evidence type="ECO:0000313" key="2">
    <source>
        <dbReference type="EMBL" id="EHR61104.1"/>
    </source>
</evidence>
<dbReference type="OrthoDB" id="8720942at2"/>
<dbReference type="HOGENOM" id="CLU_085341_0_0_11"/>
<gene>
    <name evidence="2" type="ORF">SaccyDRAFT_2219</name>
</gene>
<dbReference type="AlphaFoldDB" id="H5XNP3"/>
<accession>H5XNP3</accession>
<keyword evidence="3" id="KW-1185">Reference proteome</keyword>
<dbReference type="Pfam" id="PF03479">
    <property type="entry name" value="PCC"/>
    <property type="match status" value="1"/>
</dbReference>
<dbReference type="SUPFAM" id="SSF117856">
    <property type="entry name" value="AF0104/ALDC/Ptd012-like"/>
    <property type="match status" value="2"/>
</dbReference>
<proteinExistence type="predicted"/>
<protein>
    <recommendedName>
        <fullName evidence="1">PPC domain-containing protein</fullName>
    </recommendedName>
</protein>
<organism evidence="2 3">
    <name type="scientific">Saccharomonospora cyanea NA-134</name>
    <dbReference type="NCBI Taxonomy" id="882082"/>
    <lineage>
        <taxon>Bacteria</taxon>
        <taxon>Bacillati</taxon>
        <taxon>Actinomycetota</taxon>
        <taxon>Actinomycetes</taxon>
        <taxon>Pseudonocardiales</taxon>
        <taxon>Pseudonocardiaceae</taxon>
        <taxon>Saccharomonospora</taxon>
    </lineage>
</organism>
<dbReference type="InterPro" id="IPR005175">
    <property type="entry name" value="PPC_dom"/>
</dbReference>
<dbReference type="Proteomes" id="UP000002791">
    <property type="component" value="Chromosome"/>
</dbReference>
<feature type="domain" description="PPC" evidence="1">
    <location>
        <begin position="25"/>
        <end position="171"/>
    </location>
</feature>
<reference evidence="2 3" key="1">
    <citation type="submission" date="2011-11" db="EMBL/GenBank/DDBJ databases">
        <title>The Noncontiguous Finished sequence of Saccharomonospora cyanea NA-134.</title>
        <authorList>
            <consortium name="US DOE Joint Genome Institute"/>
            <person name="Lucas S."/>
            <person name="Han J."/>
            <person name="Lapidus A."/>
            <person name="Cheng J.-F."/>
            <person name="Goodwin L."/>
            <person name="Pitluck S."/>
            <person name="Peters L."/>
            <person name="Ovchinnikova G."/>
            <person name="Lu M."/>
            <person name="Detter J.C."/>
            <person name="Han C."/>
            <person name="Tapia R."/>
            <person name="Land M."/>
            <person name="Hauser L."/>
            <person name="Kyrpides N."/>
            <person name="Ivanova N."/>
            <person name="Pagani I."/>
            <person name="Brambilla E.-M."/>
            <person name="Klenk H.-P."/>
            <person name="Woyke T."/>
        </authorList>
    </citation>
    <scope>NUCLEOTIDE SEQUENCE [LARGE SCALE GENOMIC DNA]</scope>
    <source>
        <strain evidence="2 3">NA-134</strain>
    </source>
</reference>
<dbReference type="Gene3D" id="3.30.1330.80">
    <property type="entry name" value="Hypothetical protein, similar to alpha- acetolactate decarboxylase, domain 2"/>
    <property type="match status" value="2"/>
</dbReference>
<feature type="domain" description="PPC" evidence="1">
    <location>
        <begin position="177"/>
        <end position="298"/>
    </location>
</feature>
<dbReference type="RefSeq" id="WP_005456127.1">
    <property type="nucleotide sequence ID" value="NZ_CM001440.1"/>
</dbReference>